<dbReference type="PANTHER" id="PTHR45436:SF5">
    <property type="entry name" value="SENSOR HISTIDINE KINASE TRCS"/>
    <property type="match status" value="1"/>
</dbReference>
<dbReference type="Gene3D" id="1.10.287.130">
    <property type="match status" value="1"/>
</dbReference>
<dbReference type="EC" id="2.7.13.3" evidence="2"/>
<evidence type="ECO:0000256" key="8">
    <source>
        <dbReference type="SAM" id="Phobius"/>
    </source>
</evidence>
<reference evidence="10" key="1">
    <citation type="journal article" date="2023" name="Comput. Struct. Biotechnol. J.">
        <title>Discovery of a novel marine Bacteroidetes with a rich repertoire of carbohydrate-active enzymes.</title>
        <authorList>
            <person name="Chen B."/>
            <person name="Liu G."/>
            <person name="Chen Q."/>
            <person name="Wang H."/>
            <person name="Liu L."/>
            <person name="Tang K."/>
        </authorList>
    </citation>
    <scope>NUCLEOTIDE SEQUENCE</scope>
    <source>
        <strain evidence="10">TK19036</strain>
    </source>
</reference>
<feature type="transmembrane region" description="Helical" evidence="8">
    <location>
        <begin position="12"/>
        <end position="34"/>
    </location>
</feature>
<organism evidence="10">
    <name type="scientific">Roseihalotalea indica</name>
    <dbReference type="NCBI Taxonomy" id="2867963"/>
    <lineage>
        <taxon>Bacteria</taxon>
        <taxon>Pseudomonadati</taxon>
        <taxon>Bacteroidota</taxon>
        <taxon>Cytophagia</taxon>
        <taxon>Cytophagales</taxon>
        <taxon>Catalimonadaceae</taxon>
        <taxon>Roseihalotalea</taxon>
    </lineage>
</organism>
<evidence type="ECO:0000256" key="4">
    <source>
        <dbReference type="ARBA" id="ARBA00022679"/>
    </source>
</evidence>
<dbReference type="Pfam" id="PF00512">
    <property type="entry name" value="HisKA"/>
    <property type="match status" value="1"/>
</dbReference>
<evidence type="ECO:0000256" key="5">
    <source>
        <dbReference type="ARBA" id="ARBA00022692"/>
    </source>
</evidence>
<dbReference type="InterPro" id="IPR003661">
    <property type="entry name" value="HisK_dim/P_dom"/>
</dbReference>
<evidence type="ECO:0000256" key="1">
    <source>
        <dbReference type="ARBA" id="ARBA00000085"/>
    </source>
</evidence>
<accession>A0AA49GRW2</accession>
<dbReference type="InterPro" id="IPR036097">
    <property type="entry name" value="HisK_dim/P_sf"/>
</dbReference>
<keyword evidence="8" id="KW-0472">Membrane</keyword>
<reference evidence="10" key="2">
    <citation type="journal article" date="2024" name="Antonie Van Leeuwenhoek">
        <title>Roseihalotalea indica gen. nov., sp. nov., a halophilic Bacteroidetes from mesopelagic Southwest Indian Ocean with higher carbohydrate metabolic potential.</title>
        <authorList>
            <person name="Chen B."/>
            <person name="Zhang M."/>
            <person name="Lin D."/>
            <person name="Ye J."/>
            <person name="Tang K."/>
        </authorList>
    </citation>
    <scope>NUCLEOTIDE SEQUENCE</scope>
    <source>
        <strain evidence="10">TK19036</strain>
    </source>
</reference>
<evidence type="ECO:0000259" key="9">
    <source>
        <dbReference type="PROSITE" id="PS50109"/>
    </source>
</evidence>
<evidence type="ECO:0000313" key="10">
    <source>
        <dbReference type="EMBL" id="WKN36134.1"/>
    </source>
</evidence>
<keyword evidence="3" id="KW-0597">Phosphoprotein</keyword>
<evidence type="ECO:0000256" key="7">
    <source>
        <dbReference type="ARBA" id="ARBA00022989"/>
    </source>
</evidence>
<dbReference type="GO" id="GO:0005886">
    <property type="term" value="C:plasma membrane"/>
    <property type="evidence" value="ECO:0007669"/>
    <property type="project" value="TreeGrafter"/>
</dbReference>
<evidence type="ECO:0000256" key="3">
    <source>
        <dbReference type="ARBA" id="ARBA00022553"/>
    </source>
</evidence>
<evidence type="ECO:0000256" key="2">
    <source>
        <dbReference type="ARBA" id="ARBA00012438"/>
    </source>
</evidence>
<dbReference type="InterPro" id="IPR005467">
    <property type="entry name" value="His_kinase_dom"/>
</dbReference>
<dbReference type="EMBL" id="CP120682">
    <property type="protein sequence ID" value="WKN36134.1"/>
    <property type="molecule type" value="Genomic_DNA"/>
</dbReference>
<proteinExistence type="predicted"/>
<keyword evidence="5 8" id="KW-0812">Transmembrane</keyword>
<dbReference type="Gene3D" id="3.30.565.10">
    <property type="entry name" value="Histidine kinase-like ATPase, C-terminal domain"/>
    <property type="match status" value="1"/>
</dbReference>
<name>A0AA49GRW2_9BACT</name>
<dbReference type="InterPro" id="IPR036890">
    <property type="entry name" value="HATPase_C_sf"/>
</dbReference>
<sequence length="418" mass="48411">MKLLTKTNRYYLLSSLLVFLIGGLIFYFIIQAIIREEVSEILNFELEKKIEEITSLSAPPEEVSEVEFVLTKVPQPLAGKIYQDTVLWDKHEQEFIPYRQLTLFRLIQGQAYRLTLRESLIESEGILVGVLISLAALFGLMILTLWLVNYMQSRQLWAVFYENIKYLRDYDVTTQTHMPRIDSDIDEFQEMNSAIIKMTDKIRADYLHLKEFTENASHEMQTPLAIIRTNLDLLTQSELQEDQHALITRISQASYRMSSTHRALLLLSKIENQQFREQTPVDFYALVASRLEEFSDFIEAKKLKVNIEAYSKTLVFVMNHHLADILISNLLTNAIKHNFPEGYLDIHFTAAKLTVINSGPPLRHSPEQLFQRFSKDNPSTDSAGLGMAIMKVICDKYKIQLSYRSESDRHEVTLGFQV</sequence>
<evidence type="ECO:0000256" key="6">
    <source>
        <dbReference type="ARBA" id="ARBA00022777"/>
    </source>
</evidence>
<dbReference type="SMART" id="SM00387">
    <property type="entry name" value="HATPase_c"/>
    <property type="match status" value="1"/>
</dbReference>
<dbReference type="InterPro" id="IPR003594">
    <property type="entry name" value="HATPase_dom"/>
</dbReference>
<feature type="domain" description="Histidine kinase" evidence="9">
    <location>
        <begin position="215"/>
        <end position="418"/>
    </location>
</feature>
<dbReference type="CDD" id="cd00082">
    <property type="entry name" value="HisKA"/>
    <property type="match status" value="1"/>
</dbReference>
<dbReference type="SUPFAM" id="SSF55874">
    <property type="entry name" value="ATPase domain of HSP90 chaperone/DNA topoisomerase II/histidine kinase"/>
    <property type="match status" value="1"/>
</dbReference>
<dbReference type="AlphaFoldDB" id="A0AA49GRW2"/>
<protein>
    <recommendedName>
        <fullName evidence="2">histidine kinase</fullName>
        <ecNumber evidence="2">2.7.13.3</ecNumber>
    </recommendedName>
</protein>
<dbReference type="Pfam" id="PF02518">
    <property type="entry name" value="HATPase_c"/>
    <property type="match status" value="1"/>
</dbReference>
<keyword evidence="6 10" id="KW-0418">Kinase</keyword>
<dbReference type="GO" id="GO:0000155">
    <property type="term" value="F:phosphorelay sensor kinase activity"/>
    <property type="evidence" value="ECO:0007669"/>
    <property type="project" value="InterPro"/>
</dbReference>
<keyword evidence="4" id="KW-0808">Transferase</keyword>
<gene>
    <name evidence="10" type="ORF">K4G66_27590</name>
</gene>
<dbReference type="PROSITE" id="PS50109">
    <property type="entry name" value="HIS_KIN"/>
    <property type="match status" value="1"/>
</dbReference>
<dbReference type="SUPFAM" id="SSF47384">
    <property type="entry name" value="Homodimeric domain of signal transducing histidine kinase"/>
    <property type="match status" value="1"/>
</dbReference>
<dbReference type="InterPro" id="IPR050428">
    <property type="entry name" value="TCS_sensor_his_kinase"/>
</dbReference>
<comment type="catalytic activity">
    <reaction evidence="1">
        <text>ATP + protein L-histidine = ADP + protein N-phospho-L-histidine.</text>
        <dbReference type="EC" id="2.7.13.3"/>
    </reaction>
</comment>
<feature type="transmembrane region" description="Helical" evidence="8">
    <location>
        <begin position="126"/>
        <end position="148"/>
    </location>
</feature>
<keyword evidence="7 8" id="KW-1133">Transmembrane helix</keyword>
<dbReference type="SMART" id="SM00388">
    <property type="entry name" value="HisKA"/>
    <property type="match status" value="1"/>
</dbReference>
<dbReference type="PANTHER" id="PTHR45436">
    <property type="entry name" value="SENSOR HISTIDINE KINASE YKOH"/>
    <property type="match status" value="1"/>
</dbReference>